<evidence type="ECO:0000256" key="2">
    <source>
        <dbReference type="ARBA" id="ARBA00022737"/>
    </source>
</evidence>
<protein>
    <recommendedName>
        <fullName evidence="8">C2H2-type domain-containing protein</fullName>
    </recommendedName>
</protein>
<dbReference type="Pfam" id="PF22996">
    <property type="entry name" value="C2H2-2nd_BIRD-IDD"/>
    <property type="match status" value="1"/>
</dbReference>
<dbReference type="InterPro" id="IPR055186">
    <property type="entry name" value="C2H2-2nd_BIRD-IDD"/>
</dbReference>
<keyword evidence="5" id="KW-0805">Transcription regulation</keyword>
<evidence type="ECO:0000256" key="4">
    <source>
        <dbReference type="ARBA" id="ARBA00022833"/>
    </source>
</evidence>
<evidence type="ECO:0000256" key="1">
    <source>
        <dbReference type="ARBA" id="ARBA00022723"/>
    </source>
</evidence>
<dbReference type="Proteomes" id="UP000243459">
    <property type="component" value="Chromosome 10"/>
</dbReference>
<dbReference type="PANTHER" id="PTHR10593">
    <property type="entry name" value="SERINE/THREONINE-PROTEIN KINASE RIO"/>
    <property type="match status" value="1"/>
</dbReference>
<keyword evidence="6" id="KW-0804">Transcription</keyword>
<dbReference type="InterPro" id="IPR013087">
    <property type="entry name" value="Znf_C2H2_type"/>
</dbReference>
<dbReference type="PROSITE" id="PS00028">
    <property type="entry name" value="ZINC_FINGER_C2H2_1"/>
    <property type="match status" value="1"/>
</dbReference>
<organism evidence="9 10">
    <name type="scientific">Asparagus officinalis</name>
    <name type="common">Garden asparagus</name>
    <dbReference type="NCBI Taxonomy" id="4686"/>
    <lineage>
        <taxon>Eukaryota</taxon>
        <taxon>Viridiplantae</taxon>
        <taxon>Streptophyta</taxon>
        <taxon>Embryophyta</taxon>
        <taxon>Tracheophyta</taxon>
        <taxon>Spermatophyta</taxon>
        <taxon>Magnoliopsida</taxon>
        <taxon>Liliopsida</taxon>
        <taxon>Asparagales</taxon>
        <taxon>Asparagaceae</taxon>
        <taxon>Asparagoideae</taxon>
        <taxon>Asparagus</taxon>
    </lineage>
</organism>
<evidence type="ECO:0000313" key="10">
    <source>
        <dbReference type="Proteomes" id="UP000243459"/>
    </source>
</evidence>
<proteinExistence type="predicted"/>
<evidence type="ECO:0000256" key="6">
    <source>
        <dbReference type="ARBA" id="ARBA00023163"/>
    </source>
</evidence>
<dbReference type="GO" id="GO:0005634">
    <property type="term" value="C:nucleus"/>
    <property type="evidence" value="ECO:0007669"/>
    <property type="project" value="TreeGrafter"/>
</dbReference>
<evidence type="ECO:0000259" key="8">
    <source>
        <dbReference type="PROSITE" id="PS50157"/>
    </source>
</evidence>
<dbReference type="PANTHER" id="PTHR10593:SF214">
    <property type="entry name" value="PROTEIN INDETERMINATE-DOMAIN 5, CHLOROPLASTIC"/>
    <property type="match status" value="1"/>
</dbReference>
<dbReference type="SUPFAM" id="SSF57667">
    <property type="entry name" value="beta-beta-alpha zinc fingers"/>
    <property type="match status" value="1"/>
</dbReference>
<dbReference type="Pfam" id="PF22995">
    <property type="entry name" value="C2CH-3rd_BIRD-IDD"/>
    <property type="match status" value="1"/>
</dbReference>
<evidence type="ECO:0000256" key="7">
    <source>
        <dbReference type="PROSITE-ProRule" id="PRU00042"/>
    </source>
</evidence>
<keyword evidence="2" id="KW-0677">Repeat</keyword>
<evidence type="ECO:0000256" key="3">
    <source>
        <dbReference type="ARBA" id="ARBA00022771"/>
    </source>
</evidence>
<evidence type="ECO:0000256" key="5">
    <source>
        <dbReference type="ARBA" id="ARBA00023015"/>
    </source>
</evidence>
<dbReference type="InterPro" id="IPR055187">
    <property type="entry name" value="C2CH-3rd_BIRD-IDD"/>
</dbReference>
<dbReference type="EMBL" id="CM007390">
    <property type="protein sequence ID" value="ONK57222.1"/>
    <property type="molecule type" value="Genomic_DNA"/>
</dbReference>
<dbReference type="InterPro" id="IPR036236">
    <property type="entry name" value="Znf_C2H2_sf"/>
</dbReference>
<sequence length="203" mass="23213">MAVFGIGGEEIGQMKQQQQHPLNPAMARPLLKPPPRQQLLPSQIELLSLPDRLRLQIRTRSGGAVAKTLMATNRFLCEVCGEGFQREQNLQLHRRGHNLPWKLKQRNPRDAGRRKVYLCPEPTCVHHDPSRAHRRPDGDQKHFSRKHGEKKWKCDKCSKKYAVQSDWKPRQDLRHPRSTHCTAATALLQVTYARSGSIGRSVG</sequence>
<keyword evidence="1" id="KW-0479">Metal-binding</keyword>
<gene>
    <name evidence="9" type="ORF">A4U43_C10F17860</name>
</gene>
<dbReference type="GO" id="GO:0008270">
    <property type="term" value="F:zinc ion binding"/>
    <property type="evidence" value="ECO:0007669"/>
    <property type="project" value="UniProtKB-KW"/>
</dbReference>
<feature type="domain" description="C2H2-type" evidence="8">
    <location>
        <begin position="75"/>
        <end position="97"/>
    </location>
</feature>
<keyword evidence="10" id="KW-1185">Reference proteome</keyword>
<dbReference type="Gene3D" id="3.30.160.60">
    <property type="entry name" value="Classic Zinc Finger"/>
    <property type="match status" value="1"/>
</dbReference>
<dbReference type="FunFam" id="3.30.160.60:FF:000449">
    <property type="entry name" value="Zinc finger protein MAGPIE"/>
    <property type="match status" value="1"/>
</dbReference>
<dbReference type="GO" id="GO:0003700">
    <property type="term" value="F:DNA-binding transcription factor activity"/>
    <property type="evidence" value="ECO:0007669"/>
    <property type="project" value="TreeGrafter"/>
</dbReference>
<reference evidence="10" key="1">
    <citation type="journal article" date="2017" name="Nat. Commun.">
        <title>The asparagus genome sheds light on the origin and evolution of a young Y chromosome.</title>
        <authorList>
            <person name="Harkess A."/>
            <person name="Zhou J."/>
            <person name="Xu C."/>
            <person name="Bowers J.E."/>
            <person name="Van der Hulst R."/>
            <person name="Ayyampalayam S."/>
            <person name="Mercati F."/>
            <person name="Riccardi P."/>
            <person name="McKain M.R."/>
            <person name="Kakrana A."/>
            <person name="Tang H."/>
            <person name="Ray J."/>
            <person name="Groenendijk J."/>
            <person name="Arikit S."/>
            <person name="Mathioni S.M."/>
            <person name="Nakano M."/>
            <person name="Shan H."/>
            <person name="Telgmann-Rauber A."/>
            <person name="Kanno A."/>
            <person name="Yue Z."/>
            <person name="Chen H."/>
            <person name="Li W."/>
            <person name="Chen Y."/>
            <person name="Xu X."/>
            <person name="Zhang Y."/>
            <person name="Luo S."/>
            <person name="Chen H."/>
            <person name="Gao J."/>
            <person name="Mao Z."/>
            <person name="Pires J.C."/>
            <person name="Luo M."/>
            <person name="Kudrna D."/>
            <person name="Wing R.A."/>
            <person name="Meyers B.C."/>
            <person name="Yi K."/>
            <person name="Kong H."/>
            <person name="Lavrijsen P."/>
            <person name="Sunseri F."/>
            <person name="Falavigna A."/>
            <person name="Ye Y."/>
            <person name="Leebens-Mack J.H."/>
            <person name="Chen G."/>
        </authorList>
    </citation>
    <scope>NUCLEOTIDE SEQUENCE [LARGE SCALE GENOMIC DNA]</scope>
    <source>
        <strain evidence="10">cv. DH0086</strain>
    </source>
</reference>
<dbReference type="AlphaFoldDB" id="A0A5P1E3J1"/>
<keyword evidence="4" id="KW-0862">Zinc</keyword>
<dbReference type="InterPro" id="IPR031140">
    <property type="entry name" value="IDD1-16"/>
</dbReference>
<name>A0A5P1E3J1_ASPOF</name>
<keyword evidence="3 7" id="KW-0863">Zinc-finger</keyword>
<dbReference type="PROSITE" id="PS50157">
    <property type="entry name" value="ZINC_FINGER_C2H2_2"/>
    <property type="match status" value="1"/>
</dbReference>
<dbReference type="Gramene" id="ONK57222">
    <property type="protein sequence ID" value="ONK57222"/>
    <property type="gene ID" value="A4U43_C10F17860"/>
</dbReference>
<evidence type="ECO:0000313" key="9">
    <source>
        <dbReference type="EMBL" id="ONK57222.1"/>
    </source>
</evidence>
<accession>A0A5P1E3J1</accession>